<gene>
    <name evidence="10" type="ORF">Fcan01_14612</name>
</gene>
<evidence type="ECO:0000256" key="3">
    <source>
        <dbReference type="ARBA" id="ARBA00022741"/>
    </source>
</evidence>
<dbReference type="GO" id="GO:0140359">
    <property type="term" value="F:ABC-type transporter activity"/>
    <property type="evidence" value="ECO:0007669"/>
    <property type="project" value="InterPro"/>
</dbReference>
<evidence type="ECO:0000256" key="1">
    <source>
        <dbReference type="ARBA" id="ARBA00004141"/>
    </source>
</evidence>
<dbReference type="GO" id="GO:0016887">
    <property type="term" value="F:ATP hydrolysis activity"/>
    <property type="evidence" value="ECO:0007669"/>
    <property type="project" value="InterPro"/>
</dbReference>
<feature type="domain" description="ABC transporter" evidence="9">
    <location>
        <begin position="1495"/>
        <end position="1725"/>
    </location>
</feature>
<dbReference type="InterPro" id="IPR013525">
    <property type="entry name" value="ABC2_TM"/>
</dbReference>
<evidence type="ECO:0000256" key="7">
    <source>
        <dbReference type="SAM" id="MobiDB-lite"/>
    </source>
</evidence>
<dbReference type="InterPro" id="IPR027417">
    <property type="entry name" value="P-loop_NTPase"/>
</dbReference>
<evidence type="ECO:0000313" key="10">
    <source>
        <dbReference type="EMBL" id="OXA51240.1"/>
    </source>
</evidence>
<organism evidence="10 11">
    <name type="scientific">Folsomia candida</name>
    <name type="common">Springtail</name>
    <dbReference type="NCBI Taxonomy" id="158441"/>
    <lineage>
        <taxon>Eukaryota</taxon>
        <taxon>Metazoa</taxon>
        <taxon>Ecdysozoa</taxon>
        <taxon>Arthropoda</taxon>
        <taxon>Hexapoda</taxon>
        <taxon>Collembola</taxon>
        <taxon>Entomobryomorpha</taxon>
        <taxon>Isotomoidea</taxon>
        <taxon>Isotomidae</taxon>
        <taxon>Proisotominae</taxon>
        <taxon>Folsomia</taxon>
    </lineage>
</organism>
<feature type="transmembrane region" description="Helical" evidence="8">
    <location>
        <begin position="462"/>
        <end position="480"/>
    </location>
</feature>
<comment type="caution">
    <text evidence="10">The sequence shown here is derived from an EMBL/GenBank/DDBJ whole genome shotgun (WGS) entry which is preliminary data.</text>
</comment>
<dbReference type="Proteomes" id="UP000198287">
    <property type="component" value="Unassembled WGS sequence"/>
</dbReference>
<evidence type="ECO:0000259" key="9">
    <source>
        <dbReference type="PROSITE" id="PS50893"/>
    </source>
</evidence>
<evidence type="ECO:0000256" key="6">
    <source>
        <dbReference type="ARBA" id="ARBA00023136"/>
    </source>
</evidence>
<keyword evidence="3" id="KW-0547">Nucleotide-binding</keyword>
<feature type="region of interest" description="Disordered" evidence="7">
    <location>
        <begin position="1728"/>
        <end position="1758"/>
    </location>
</feature>
<evidence type="ECO:0000256" key="2">
    <source>
        <dbReference type="ARBA" id="ARBA00022692"/>
    </source>
</evidence>
<feature type="transmembrane region" description="Helical" evidence="8">
    <location>
        <begin position="1345"/>
        <end position="1365"/>
    </location>
</feature>
<dbReference type="Pfam" id="PF00005">
    <property type="entry name" value="ABC_tran"/>
    <property type="match status" value="2"/>
</dbReference>
<dbReference type="OrthoDB" id="6512918at2759"/>
<comment type="subcellular location">
    <subcellularLocation>
        <location evidence="1">Membrane</location>
        <topology evidence="1">Multi-pass membrane protein</topology>
    </subcellularLocation>
</comment>
<dbReference type="PANTHER" id="PTHR19229">
    <property type="entry name" value="ATP-BINDING CASSETTE TRANSPORTER SUBFAMILY A ABCA"/>
    <property type="match status" value="1"/>
</dbReference>
<feature type="transmembrane region" description="Helical" evidence="8">
    <location>
        <begin position="1272"/>
        <end position="1295"/>
    </location>
</feature>
<reference evidence="10 11" key="1">
    <citation type="submission" date="2015-12" db="EMBL/GenBank/DDBJ databases">
        <title>The genome of Folsomia candida.</title>
        <authorList>
            <person name="Faddeeva A."/>
            <person name="Derks M.F."/>
            <person name="Anvar Y."/>
            <person name="Smit S."/>
            <person name="Van Straalen N."/>
            <person name="Roelofs D."/>
        </authorList>
    </citation>
    <scope>NUCLEOTIDE SEQUENCE [LARGE SCALE GENOMIC DNA]</scope>
    <source>
        <strain evidence="10 11">VU population</strain>
        <tissue evidence="10">Whole body</tissue>
    </source>
</reference>
<dbReference type="InterPro" id="IPR026082">
    <property type="entry name" value="ABCA"/>
</dbReference>
<dbReference type="GO" id="GO:0005319">
    <property type="term" value="F:lipid transporter activity"/>
    <property type="evidence" value="ECO:0007669"/>
    <property type="project" value="TreeGrafter"/>
</dbReference>
<keyword evidence="6 8" id="KW-0472">Membrane</keyword>
<dbReference type="InterPro" id="IPR003593">
    <property type="entry name" value="AAA+_ATPase"/>
</dbReference>
<dbReference type="PROSITE" id="PS50893">
    <property type="entry name" value="ABC_TRANSPORTER_2"/>
    <property type="match status" value="2"/>
</dbReference>
<feature type="transmembrane region" description="Helical" evidence="8">
    <location>
        <begin position="998"/>
        <end position="1021"/>
    </location>
</feature>
<keyword evidence="11" id="KW-1185">Reference proteome</keyword>
<dbReference type="Pfam" id="PF12698">
    <property type="entry name" value="ABC2_membrane_3"/>
    <property type="match status" value="2"/>
</dbReference>
<accession>A0A226E1S0</accession>
<evidence type="ECO:0000256" key="4">
    <source>
        <dbReference type="ARBA" id="ARBA00022840"/>
    </source>
</evidence>
<feature type="transmembrane region" description="Helical" evidence="8">
    <location>
        <begin position="433"/>
        <end position="455"/>
    </location>
</feature>
<feature type="domain" description="ABC transporter" evidence="9">
    <location>
        <begin position="629"/>
        <end position="859"/>
    </location>
</feature>
<dbReference type="GO" id="GO:0005524">
    <property type="term" value="F:ATP binding"/>
    <property type="evidence" value="ECO:0007669"/>
    <property type="project" value="UniProtKB-KW"/>
</dbReference>
<dbReference type="GO" id="GO:0016020">
    <property type="term" value="C:membrane"/>
    <property type="evidence" value="ECO:0007669"/>
    <property type="project" value="UniProtKB-SubCell"/>
</dbReference>
<dbReference type="EMBL" id="LNIX01000008">
    <property type="protein sequence ID" value="OXA51240.1"/>
    <property type="molecule type" value="Genomic_DNA"/>
</dbReference>
<keyword evidence="5 8" id="KW-1133">Transmembrane helix</keyword>
<feature type="transmembrane region" description="Helical" evidence="8">
    <location>
        <begin position="1233"/>
        <end position="1260"/>
    </location>
</feature>
<sequence length="2276" mass="258113">MAKLKNKGLDLWKESKTLMKIDTSKDSLVGESLGSKSKSGSLFIDENEDPWTALPKHLRNKKKLTYIRIHSDLKTTTRSIQFFLLLWKDFVTVKRCWARTLCECFTPVLAIAILTLIVSFWKEETRTASTYQSFGVQVPLHMFKGCSKFVFVPNVPVVSDIMSAVKVEFSNNYTFTLVDYESQLLKMSDRDLCAGVVFNFKPTELLTPLLQFGQFIDYKIRLPAVHPSSAAMSAKNKKKKGYTGHVMRGSLWQTTHIYPVQLITGPRNEHESTGGSPGYFDEGFLLLQTLVAEKIIHNIYIDRLSSTTSLAEAEDSYNARIEHLFLQLNRFPFPSYKDNNIVALIHDILPLTVVVAYMIPFMLMVYGCVVEKESGIRLQMKSVGIPIPYHRTVWVIRCLLLHLPPAMLITAILDTNWSKYKTEGVLTKTNPVVFFFMMAAYIFKTITSSMLLVTFFRRASTATTSCSFVWIASYIPYYYMKSNYNAFRFWQRIFCCILGNTGIALGLHLISEGEGHGVGIDWINLFQVQGTAARWWDTFTVGWVVVIMIAIGITELFLSRYVLRLIPEKGLSALPWNFCFKWWYWKKLPPPDESERLPAHILNALSLEERFPGNFETESAGNVKRRKELQLERVTKYYGMERVLHKFNLNCYEGDVTAVIGEAGSGKSTLLNIIAGITPASSGQITVSRQDMGKSRAQAMSFVGYCPSENILYPWLSVEETLGMYCKLKCTASRLIQWDEVNRFVKAAMLEEYRTSVVYDLTPSAQRVLMVACAFIGGSRVVLLDEPTKHMTAPQKKMTWEFISHNKRHRTIIAAMSCMNEGDTVVDKVVCLQRGEANCNGSIRFMQQKFEGGYHIILTKSAKKCDIDGIRKLISRRIGEAYLSPGDESSELICFLPEDKTSVFPVLFDDLDREQEALGITGWHNTYRTMDEVLGNVRRIAMETDYDPEHRKAIYKGVEEVKIDQNYKKLEGISYHLLCFWLLLLKNLRFIIRRKKTLLLTTIVPVIVTAISLTALMYSHFEVDPVPLTLNFDHEDYVDPEVLLTCRNAVDEGIFLCESVESTFRTKYPKANVKTLSNQSIQDYVLDHYKDDVREEDAPILGIEVRNNSHQKKYIEIVGHFNNQPLHIAPIVLNIVDNALLEYMMTYLNTLYPSFAKSRGFWNYTLTVINEPLPFTPGDHIAFAGMFTGVGFVLGIAISFGFAFLVSSFVILQVQEKDFKHLQMLAGASSLSFWSANYLTNFIHFSASAGLVFVVVWGFSTNLEHFDIRDCLILFILLLGYGATSVFFVGVWSLLPSMGYGVAFSRTLLFQILTGPLFMLVTMAISDPSVHTPGIVMSLTENIFLFFPSYSLSMGVFYIFSNAVLRFQCARVPEFTAPGACDKPEFASRTPLNEFERQVGNEALWACCINDRLSFDLLAYGVGENLGCMCVVLGLCFLIRVAKESVVWTWLKKGVAKCAMLTWERYDSFEHEIYDYDVLSETLRVLHTEVDDEDLVIRNLTKEIPGSKKVDNLCMKVEKGECFCLLGVSGAGKTAVLRMLVGARMPTSGDITEAGLSLRKNYPKYIRKFGYCPYESPFLKELTGQEVIKLIGTLRRIPRQVLEGLITNLSLKLLFLHDLDNVISTYSANSVRKLSAAVAMIGDPSVVALDEPTNSIDLISREHLFKSIKGMVDRGSIVVLASRRDIEVLCSPSHLRDLFAEGFTVIVKFVLDPRKIYFTTRFEQFRDHSHPNNAKREKQNLASESTTTTTPDPPEKQYLNERSDRLSMGSILLYAERSGEVAYHFEPDDPAGHDHDLMLTTWEEELYPFMNYFERNFPSAILVDKQPGFTHYHVRHGFATAGELFDTMEQAKVLVTHIDTYYIGQANLDQVFINFARGQTPPDILARSVVMNQGKFTKRQQVMAFTSTMIPFFDKFGDNVQHLEVTTEPSLTPLLHQILSNFCPNLRTMIFQPINNIKAGDAPDAENVILPALPPFAHLGEFDVKAESGAIPVKFQTLAQLVINSATKLTKFETVPSFYPDLSTVENLKSLTIYTSLNQFVHEVSASDFQQLTRMLAQVSRTLESFFISGMYTTVWEPPVEVSALKFNHAKELAAANFKMPPMPKLTTLENDFTEILSFGDRLQDIGPYTMPNLATLSLSKEHFKTLETLAITRQSEPTPMFVLNAISVCAPLQLKHLELWHLRFPETLRDFWKCFSSNLAMFKTLQTLEVACGEYESDSTMEDNLDDDDLIMVKDVLKEMAGMKSVEIKNINFRGKTAQEIITFIVKNEIPVKFT</sequence>
<dbReference type="SUPFAM" id="SSF52047">
    <property type="entry name" value="RNI-like"/>
    <property type="match status" value="1"/>
</dbReference>
<feature type="transmembrane region" description="Helical" evidence="8">
    <location>
        <begin position="1417"/>
        <end position="1442"/>
    </location>
</feature>
<proteinExistence type="predicted"/>
<dbReference type="InterPro" id="IPR003439">
    <property type="entry name" value="ABC_transporter-like_ATP-bd"/>
</dbReference>
<feature type="transmembrane region" description="Helical" evidence="8">
    <location>
        <begin position="1181"/>
        <end position="1212"/>
    </location>
</feature>
<dbReference type="PANTHER" id="PTHR19229:SF250">
    <property type="entry name" value="ABC TRANSPORTER DOMAIN-CONTAINING PROTEIN-RELATED"/>
    <property type="match status" value="1"/>
</dbReference>
<dbReference type="Gene3D" id="3.40.50.300">
    <property type="entry name" value="P-loop containing nucleotide triphosphate hydrolases"/>
    <property type="match status" value="2"/>
</dbReference>
<feature type="transmembrane region" description="Helical" evidence="8">
    <location>
        <begin position="1307"/>
        <end position="1325"/>
    </location>
</feature>
<dbReference type="SUPFAM" id="SSF52540">
    <property type="entry name" value="P-loop containing nucleoside triphosphate hydrolases"/>
    <property type="match status" value="2"/>
</dbReference>
<feature type="transmembrane region" description="Helical" evidence="8">
    <location>
        <begin position="391"/>
        <end position="413"/>
    </location>
</feature>
<keyword evidence="4 10" id="KW-0067">ATP-binding</keyword>
<evidence type="ECO:0000256" key="8">
    <source>
        <dbReference type="SAM" id="Phobius"/>
    </source>
</evidence>
<feature type="transmembrane region" description="Helical" evidence="8">
    <location>
        <begin position="348"/>
        <end position="370"/>
    </location>
</feature>
<dbReference type="SMART" id="SM00382">
    <property type="entry name" value="AAA"/>
    <property type="match status" value="2"/>
</dbReference>
<feature type="compositionally biased region" description="Basic and acidic residues" evidence="7">
    <location>
        <begin position="1728"/>
        <end position="1739"/>
    </location>
</feature>
<protein>
    <submittedName>
        <fullName evidence="10">ATP-binding cassette sub-family A member 3</fullName>
    </submittedName>
</protein>
<evidence type="ECO:0000313" key="11">
    <source>
        <dbReference type="Proteomes" id="UP000198287"/>
    </source>
</evidence>
<name>A0A226E1S0_FOLCA</name>
<keyword evidence="2 8" id="KW-0812">Transmembrane</keyword>
<feature type="transmembrane region" description="Helical" evidence="8">
    <location>
        <begin position="541"/>
        <end position="563"/>
    </location>
</feature>
<evidence type="ECO:0000256" key="5">
    <source>
        <dbReference type="ARBA" id="ARBA00022989"/>
    </source>
</evidence>